<accession>A0A1S8AS26</accession>
<reference evidence="5" key="1">
    <citation type="submission" date="2016-04" db="EMBL/GenBank/DDBJ databases">
        <authorList>
            <person name="Chen S.-C."/>
            <person name="Lai M.-C."/>
        </authorList>
    </citation>
    <scope>NUCLEOTIDE SEQUENCE [LARGE SCALE GENOMIC DNA]</scope>
    <source>
        <strain evidence="5">AB14</strain>
    </source>
</reference>
<evidence type="ECO:0000313" key="5">
    <source>
        <dbReference type="Proteomes" id="UP000189370"/>
    </source>
</evidence>
<feature type="transmembrane region" description="Helical" evidence="2">
    <location>
        <begin position="6"/>
        <end position="25"/>
    </location>
</feature>
<keyword evidence="2" id="KW-1133">Transmembrane helix</keyword>
<evidence type="ECO:0000313" key="4">
    <source>
        <dbReference type="EMBL" id="OLZ39628.1"/>
    </source>
</evidence>
<comment type="caution">
    <text evidence="4">The sequence shown here is derived from an EMBL/GenBank/DDBJ whole genome shotgun (WGS) entry which is preliminary data.</text>
</comment>
<dbReference type="Proteomes" id="UP000189370">
    <property type="component" value="Unassembled WGS sequence"/>
</dbReference>
<feature type="region of interest" description="Disordered" evidence="1">
    <location>
        <begin position="32"/>
        <end position="69"/>
    </location>
</feature>
<dbReference type="OrthoDB" id="330661at2157"/>
<evidence type="ECO:0000256" key="1">
    <source>
        <dbReference type="SAM" id="MobiDB-lite"/>
    </source>
</evidence>
<dbReference type="Pfam" id="PF24463">
    <property type="entry name" value="DUF7577"/>
    <property type="match status" value="1"/>
</dbReference>
<dbReference type="EMBL" id="LWLN01000001">
    <property type="protein sequence ID" value="OLZ39628.1"/>
    <property type="molecule type" value="Genomic_DNA"/>
</dbReference>
<dbReference type="AlphaFoldDB" id="A0A1S8AS26"/>
<evidence type="ECO:0000256" key="2">
    <source>
        <dbReference type="SAM" id="Phobius"/>
    </source>
</evidence>
<organism evidence="4 5">
    <name type="scientific">Natrinema saccharevitans</name>
    <dbReference type="NCBI Taxonomy" id="301967"/>
    <lineage>
        <taxon>Archaea</taxon>
        <taxon>Methanobacteriati</taxon>
        <taxon>Methanobacteriota</taxon>
        <taxon>Stenosarchaea group</taxon>
        <taxon>Halobacteria</taxon>
        <taxon>Halobacteriales</taxon>
        <taxon>Natrialbaceae</taxon>
        <taxon>Natrinema</taxon>
    </lineage>
</organism>
<protein>
    <recommendedName>
        <fullName evidence="3">DUF7577 domain-containing protein</fullName>
    </recommendedName>
</protein>
<feature type="compositionally biased region" description="Basic and acidic residues" evidence="1">
    <location>
        <begin position="55"/>
        <end position="69"/>
    </location>
</feature>
<proteinExistence type="predicted"/>
<dbReference type="RefSeq" id="WP_076142977.1">
    <property type="nucleotide sequence ID" value="NZ_LWLN01000001.1"/>
</dbReference>
<dbReference type="InterPro" id="IPR055999">
    <property type="entry name" value="DUF7577"/>
</dbReference>
<keyword evidence="2" id="KW-0472">Membrane</keyword>
<gene>
    <name evidence="4" type="ORF">A6E15_00905</name>
</gene>
<name>A0A1S8AS26_9EURY</name>
<keyword evidence="5" id="KW-1185">Reference proteome</keyword>
<keyword evidence="2" id="KW-0812">Transmembrane</keyword>
<feature type="domain" description="DUF7577" evidence="3">
    <location>
        <begin position="79"/>
        <end position="107"/>
    </location>
</feature>
<evidence type="ECO:0000259" key="3">
    <source>
        <dbReference type="Pfam" id="PF24463"/>
    </source>
</evidence>
<dbReference type="STRING" id="301967.A6E15_00905"/>
<sequence length="108" mass="12107">MELWGWLIGYIALFALLHLLLYYLYARRDDGDGERTPSLADPNRASVRSSPGPDRYPRASDDVDAESVDHDRTAAVEGESTRCPHCGALNEGDQAFTYCWNCVSALRR</sequence>